<keyword evidence="14" id="KW-1185">Reference proteome</keyword>
<dbReference type="InterPro" id="IPR050206">
    <property type="entry name" value="FtsK/SpoIIIE/SftA"/>
</dbReference>
<feature type="domain" description="FtsK" evidence="12">
    <location>
        <begin position="506"/>
        <end position="710"/>
    </location>
</feature>
<evidence type="ECO:0000256" key="4">
    <source>
        <dbReference type="ARBA" id="ARBA00022737"/>
    </source>
</evidence>
<comment type="subcellular location">
    <subcellularLocation>
        <location evidence="1">Cell membrane</location>
        <topology evidence="1">Multi-pass membrane protein</topology>
    </subcellularLocation>
</comment>
<dbReference type="Pfam" id="PF01580">
    <property type="entry name" value="FtsK_SpoIIIE"/>
    <property type="match status" value="3"/>
</dbReference>
<evidence type="ECO:0000256" key="8">
    <source>
        <dbReference type="ARBA" id="ARBA00023136"/>
    </source>
</evidence>
<dbReference type="InterPro" id="IPR003593">
    <property type="entry name" value="AAA+_ATPase"/>
</dbReference>
<dbReference type="Gene3D" id="3.40.50.300">
    <property type="entry name" value="P-loop containing nucleotide triphosphate hydrolases"/>
    <property type="match status" value="4"/>
</dbReference>
<dbReference type="PROSITE" id="PS50901">
    <property type="entry name" value="FTSK"/>
    <property type="match status" value="3"/>
</dbReference>
<evidence type="ECO:0000256" key="11">
    <source>
        <dbReference type="SAM" id="Phobius"/>
    </source>
</evidence>
<keyword evidence="7 11" id="KW-1133">Transmembrane helix</keyword>
<evidence type="ECO:0000256" key="10">
    <source>
        <dbReference type="SAM" id="MobiDB-lite"/>
    </source>
</evidence>
<dbReference type="InterPro" id="IPR023836">
    <property type="entry name" value="EccCa-like_Actinobacteria"/>
</dbReference>
<feature type="transmembrane region" description="Helical" evidence="11">
    <location>
        <begin position="102"/>
        <end position="122"/>
    </location>
</feature>
<gene>
    <name evidence="13" type="ORF">GCM10020260_15880</name>
</gene>
<reference evidence="14" key="1">
    <citation type="journal article" date="2019" name="Int. J. Syst. Evol. Microbiol.">
        <title>The Global Catalogue of Microorganisms (GCM) 10K type strain sequencing project: providing services to taxonomists for standard genome sequencing and annotation.</title>
        <authorList>
            <consortium name="The Broad Institute Genomics Platform"/>
            <consortium name="The Broad Institute Genome Sequencing Center for Infectious Disease"/>
            <person name="Wu L."/>
            <person name="Ma J."/>
        </authorList>
    </citation>
    <scope>NUCLEOTIDE SEQUENCE [LARGE SCALE GENOMIC DNA]</scope>
    <source>
        <strain evidence="14">JCM 11483</strain>
    </source>
</reference>
<evidence type="ECO:0000256" key="7">
    <source>
        <dbReference type="ARBA" id="ARBA00022989"/>
    </source>
</evidence>
<evidence type="ECO:0000313" key="14">
    <source>
        <dbReference type="Proteomes" id="UP001501736"/>
    </source>
</evidence>
<feature type="domain" description="FtsK" evidence="12">
    <location>
        <begin position="1173"/>
        <end position="1355"/>
    </location>
</feature>
<evidence type="ECO:0000256" key="2">
    <source>
        <dbReference type="ARBA" id="ARBA00022475"/>
    </source>
</evidence>
<evidence type="ECO:0000259" key="12">
    <source>
        <dbReference type="PROSITE" id="PS50901"/>
    </source>
</evidence>
<accession>A0ABP6RG40</accession>
<dbReference type="NCBIfam" id="TIGR03924">
    <property type="entry name" value="T7SS_EccC_a"/>
    <property type="match status" value="1"/>
</dbReference>
<dbReference type="InterPro" id="IPR023837">
    <property type="entry name" value="EccCb-like_Actinobacteria"/>
</dbReference>
<keyword evidence="5 9" id="KW-0547">Nucleotide-binding</keyword>
<dbReference type="SMART" id="SM00382">
    <property type="entry name" value="AAA"/>
    <property type="match status" value="3"/>
</dbReference>
<proteinExistence type="predicted"/>
<organism evidence="13 14">
    <name type="scientific">Nesterenkonia halobia</name>
    <dbReference type="NCBI Taxonomy" id="37922"/>
    <lineage>
        <taxon>Bacteria</taxon>
        <taxon>Bacillati</taxon>
        <taxon>Actinomycetota</taxon>
        <taxon>Actinomycetes</taxon>
        <taxon>Micrococcales</taxon>
        <taxon>Micrococcaceae</taxon>
        <taxon>Nesterenkonia</taxon>
    </lineage>
</organism>
<dbReference type="PANTHER" id="PTHR22683:SF1">
    <property type="entry name" value="TYPE VII SECRETION SYSTEM PROTEIN ESSC"/>
    <property type="match status" value="1"/>
</dbReference>
<keyword evidence="4" id="KW-0677">Repeat</keyword>
<protein>
    <submittedName>
        <fullName evidence="13">Type VII secretion protein EccC</fullName>
    </submittedName>
</protein>
<dbReference type="RefSeq" id="WP_344720000.1">
    <property type="nucleotide sequence ID" value="NZ_BAAAYG010000005.1"/>
</dbReference>
<feature type="binding site" evidence="9">
    <location>
        <begin position="906"/>
        <end position="913"/>
    </location>
    <ligand>
        <name>ATP</name>
        <dbReference type="ChEBI" id="CHEBI:30616"/>
    </ligand>
</feature>
<evidence type="ECO:0000313" key="13">
    <source>
        <dbReference type="EMBL" id="GAA3284725.1"/>
    </source>
</evidence>
<feature type="region of interest" description="Disordered" evidence="10">
    <location>
        <begin position="784"/>
        <end position="826"/>
    </location>
</feature>
<comment type="caution">
    <text evidence="13">The sequence shown here is derived from an EMBL/GenBank/DDBJ whole genome shotgun (WGS) entry which is preliminary data.</text>
</comment>
<dbReference type="SUPFAM" id="SSF52540">
    <property type="entry name" value="P-loop containing nucleoside triphosphate hydrolases"/>
    <property type="match status" value="3"/>
</dbReference>
<keyword evidence="3 11" id="KW-0812">Transmembrane</keyword>
<evidence type="ECO:0000256" key="5">
    <source>
        <dbReference type="ARBA" id="ARBA00022741"/>
    </source>
</evidence>
<dbReference type="EMBL" id="BAAAYG010000005">
    <property type="protein sequence ID" value="GAA3284725.1"/>
    <property type="molecule type" value="Genomic_DNA"/>
</dbReference>
<evidence type="ECO:0000256" key="3">
    <source>
        <dbReference type="ARBA" id="ARBA00022692"/>
    </source>
</evidence>
<dbReference type="PANTHER" id="PTHR22683">
    <property type="entry name" value="SPORULATION PROTEIN RELATED"/>
    <property type="match status" value="1"/>
</dbReference>
<feature type="compositionally biased region" description="Polar residues" evidence="10">
    <location>
        <begin position="808"/>
        <end position="826"/>
    </location>
</feature>
<evidence type="ECO:0000256" key="6">
    <source>
        <dbReference type="ARBA" id="ARBA00022840"/>
    </source>
</evidence>
<name>A0ABP6RG40_9MICC</name>
<dbReference type="NCBIfam" id="TIGR03925">
    <property type="entry name" value="T7SS_EccC_b"/>
    <property type="match status" value="1"/>
</dbReference>
<feature type="binding site" evidence="9">
    <location>
        <begin position="529"/>
        <end position="536"/>
    </location>
    <ligand>
        <name>ATP</name>
        <dbReference type="ChEBI" id="CHEBI:30616"/>
    </ligand>
</feature>
<evidence type="ECO:0000256" key="9">
    <source>
        <dbReference type="PROSITE-ProRule" id="PRU00289"/>
    </source>
</evidence>
<sequence length="1387" mass="148977">MSIAESAVARSAASPEPSPSRGRATAGPGGAGSDDAGSGVRLVHRPARSTAPARPAETTTIRRPPLVGEESSGGSGLLGLIPMLGAAGSMTVMMLFRDSPFAAVGALMMIVTVVGAVVMLVSQRGRAGRRRKTLRDGYLDYLEERRHQLLEDERAHRTAARACDPLPEALVDVVSDPHRLWERRRGHEDFLRVRLGTGTAPVRQLALEGGEESPGERPDPHLSQELDTLVRRFRAAPDVPLLVDLARHDTVSIIGDASFGQQVLRALTLSAAALHSPEDLQLAAAVPPALREDWLWFSRLPHVLDQRRPTARGPLNRVAPSSAALRDLLDEEIRARHQRHAEVRRTTLSTRPAVAQPRLLMLDLAHGGAASAPSLPDPTLRPGDLAITSLHLVAAQHQEPEEVSLRIVQTPDGLRLEDCAADPLDPEITRGALNPVPEAVADGVARMLAPLRLSPDSREHDEDLDRRRFTAHLGIRDVDAHDVDRLWRPRTPPDFLTVPIGVDDRGQPVRLDLKESAQHGMGPHGLCVGATGSGKSELLRTLVTGLAVTHPPEELSMVLVDYKGGATFAPFAELPHVSGLITNLNDDATLIDRIHASLEGEVLRRQEVLKDAGDFASIGEYRAHRAERAAAGEELEPLPHLFVIIDEFGELLSARPDFIDLFMSIGRIGRSIGVHLLLSSQRIETGKLRGLETHLSYRIGLRTLSEGESRTVLETPDAFHLPPQPGYGYLKVDTTTYTRFKAGYVSGPLSAETDAEEEVETEEELPVLADGFYAQDAVHDAAARAAAERARGAEDASRSSGSVGAGDSGTSSGAEDSPGGTSPTAPTVLSTLVAAMRDRPRPIAPIWLPPLPDAVSLDRTVEGDLRAARRRPMQVPVGLLDDPANQWQGPWTLDLARAGGHVAVLGGPSSGTSTALRTIGLSLAATHSVREVALYGIDLGGAGLLPLRDLPHSAGMAARTSRETIRRTIEELSDILDERERLFEEQEIDTLATMRRRHAAGELPELHAADVVLLLDGWGSLQQEHAELAEQVHDVLSRGGGYGVHVVAAATRWNEVRIAQQSFFGTRLELRLGEPAESAHGRRVAEQVPADRPGRGLNHDRLIGQLALPRLDGAAEIDSLNQGQQDAAATVREQEPEPVARRVQVLPQILPLDQFPAPARRGQVPFGLIERTSTPKHLDLLGAEPNLLVLGDESSGKSSLLGTLAQSLIERHTPEELVFAVFDPRRGLEGVIPESYLGGTATSPQLAEGLAGGVARELRARVPEDPAAASADGGAEGPRVVLLVDDYDVLTAGGRSPMHPFSELLPLGPDIGLNVLAARRVRGAMRGMHDPFLTAVRETGGATFLMDGDRAEGALVDGMRASRMPPGRGLFLHGGRPPRTVQTVHRG</sequence>
<feature type="compositionally biased region" description="Low complexity" evidence="10">
    <location>
        <begin position="48"/>
        <end position="70"/>
    </location>
</feature>
<feature type="domain" description="FtsK" evidence="12">
    <location>
        <begin position="888"/>
        <end position="1079"/>
    </location>
</feature>
<feature type="compositionally biased region" description="Low complexity" evidence="10">
    <location>
        <begin position="1"/>
        <end position="26"/>
    </location>
</feature>
<keyword evidence="6 9" id="KW-0067">ATP-binding</keyword>
<feature type="binding site" evidence="9">
    <location>
        <begin position="1191"/>
        <end position="1198"/>
    </location>
    <ligand>
        <name>ATP</name>
        <dbReference type="ChEBI" id="CHEBI:30616"/>
    </ligand>
</feature>
<keyword evidence="8 11" id="KW-0472">Membrane</keyword>
<feature type="compositionally biased region" description="Basic and acidic residues" evidence="10">
    <location>
        <begin position="784"/>
        <end position="797"/>
    </location>
</feature>
<dbReference type="InterPro" id="IPR002543">
    <property type="entry name" value="FtsK_dom"/>
</dbReference>
<keyword evidence="2" id="KW-1003">Cell membrane</keyword>
<feature type="region of interest" description="Disordered" evidence="10">
    <location>
        <begin position="1"/>
        <end position="73"/>
    </location>
</feature>
<evidence type="ECO:0000256" key="1">
    <source>
        <dbReference type="ARBA" id="ARBA00004651"/>
    </source>
</evidence>
<dbReference type="Proteomes" id="UP001501736">
    <property type="component" value="Unassembled WGS sequence"/>
</dbReference>
<dbReference type="InterPro" id="IPR027417">
    <property type="entry name" value="P-loop_NTPase"/>
</dbReference>